<accession>A0ABW3P7F0</accession>
<keyword evidence="2" id="KW-1185">Reference proteome</keyword>
<evidence type="ECO:0000313" key="2">
    <source>
        <dbReference type="Proteomes" id="UP001597203"/>
    </source>
</evidence>
<reference evidence="2" key="1">
    <citation type="journal article" date="2019" name="Int. J. Syst. Evol. Microbiol.">
        <title>The Global Catalogue of Microorganisms (GCM) 10K type strain sequencing project: providing services to taxonomists for standard genome sequencing and annotation.</title>
        <authorList>
            <consortium name="The Broad Institute Genomics Platform"/>
            <consortium name="The Broad Institute Genome Sequencing Center for Infectious Disease"/>
            <person name="Wu L."/>
            <person name="Ma J."/>
        </authorList>
    </citation>
    <scope>NUCLEOTIDE SEQUENCE [LARGE SCALE GENOMIC DNA]</scope>
    <source>
        <strain evidence="2">CCUG 54329</strain>
    </source>
</reference>
<gene>
    <name evidence="1" type="ORF">ACFQ24_18800</name>
</gene>
<proteinExistence type="predicted"/>
<dbReference type="Proteomes" id="UP001597203">
    <property type="component" value="Unassembled WGS sequence"/>
</dbReference>
<name>A0ABW3P7F0_9SPHN</name>
<sequence>MLTAIERFLREFHMPPTRFGRECARDPRLVFDLRLGRQPGDRVKRRIEHFMNTYRRSMSQ</sequence>
<dbReference type="EMBL" id="JBHTLS010000134">
    <property type="protein sequence ID" value="MFD1106918.1"/>
    <property type="molecule type" value="Genomic_DNA"/>
</dbReference>
<organism evidence="1 2">
    <name type="scientific">Sphingobium olei</name>
    <dbReference type="NCBI Taxonomy" id="420955"/>
    <lineage>
        <taxon>Bacteria</taxon>
        <taxon>Pseudomonadati</taxon>
        <taxon>Pseudomonadota</taxon>
        <taxon>Alphaproteobacteria</taxon>
        <taxon>Sphingomonadales</taxon>
        <taxon>Sphingomonadaceae</taxon>
        <taxon>Sphingobium</taxon>
    </lineage>
</organism>
<comment type="caution">
    <text evidence="1">The sequence shown here is derived from an EMBL/GenBank/DDBJ whole genome shotgun (WGS) entry which is preliminary data.</text>
</comment>
<evidence type="ECO:0000313" key="1">
    <source>
        <dbReference type="EMBL" id="MFD1106918.1"/>
    </source>
</evidence>
<protein>
    <submittedName>
        <fullName evidence="1">Uncharacterized protein</fullName>
    </submittedName>
</protein>
<dbReference type="RefSeq" id="WP_380914019.1">
    <property type="nucleotide sequence ID" value="NZ_JBHTLS010000134.1"/>
</dbReference>